<sequence length="968" mass="106181">MPRTAVFTVTLSQPSTQRVSVDYVTVDLTATAPTDYTAQRGTLIFDAGEVIKTISIPVRDDVPGRPAQKFATTLYDPVNCTIRDDDGEATIPAGPVAELNGPLIMNGLITNAFHNEEGRGGYFHHNSGTSEGQSIGIEGSLLAYQVLKDGDGDERAAANWYKSNAISMLDAMGNGSLTGPMLRQPVPENVNTITLLHWLFAARGDIPSQGIHYTFTASPVGGKLIIPPVVQGHKGGADVFRVWQIYPATSYLLYQSPYSPSYDSTSPTGDTSVTLSASDWKHVGNNVEITIPAGAPAITSWKVVYGYNNAGIIKQGEAQEAYPCWTKIDAGYSACAPDTFRWFEYAMTLAMEVDDREGKAVRWQLLRDALRRTAVKGQAISDLREILKPMPQFDALPPKGEPSGMFCYSDHPDAKPPSSGQIGAGANPAWNGFNFWSREGGSGGTVKPGEFTWTPDNMNGAPSLGNFFNGALRADVPASAAVKQVQIGRGVNDSWRTLTSYQAADQFMFLALACTAKPNLAQGEHCYVYMSSTKYYDAQTRYYADIGQYAEFVAAATPSKPFYILVPRTAFRRKDGDNAVLPAGTRFENFGVSMEMKQAYTLRIVAMRPLSGASEQAVRDNLQKAVKGSQMPFFPGSMPFAINADTIRQQFVGWNGSPFHGYQLPDLWWFLRADADAVLPALDPATNMPVPNASTGALEYPISPVAGSVSKTSNALLVEQQLLFLKHAQDKWIADGGPSGPFAHTFVMNTPARMSIGNPTPHTWVYTNDDPNTRWVGYQCRVVDSLARLVYLSRTNAAWATARSLAISMAMLWIERLNVLWPNLNGVVVGGVRIYGPPTDYDDPSKGAPSTNYEEPHGTALILRACMWLKLSGLLSTSQLTTIEAVGKRCWDYMELRYRREPLDTMRYTWANKDAKTTESYFGFWQFEIIATIAYLLKNPNGIPAGISDAILRQRLVETYTWLENNVE</sequence>
<dbReference type="Gene3D" id="2.60.40.2030">
    <property type="match status" value="1"/>
</dbReference>
<evidence type="ECO:0000313" key="5">
    <source>
        <dbReference type="EMBL" id="QBQ72222.1"/>
    </source>
</evidence>
<name>A0A482MGB0_9CAUD</name>
<protein>
    <submittedName>
        <fullName evidence="5">CalX-like domain superfamily protein</fullName>
    </submittedName>
</protein>
<evidence type="ECO:0000259" key="4">
    <source>
        <dbReference type="Pfam" id="PF03160"/>
    </source>
</evidence>
<feature type="domain" description="Calx-beta" evidence="4">
    <location>
        <begin position="5"/>
        <end position="76"/>
    </location>
</feature>
<proteinExistence type="predicted"/>
<keyword evidence="2" id="KW-0677">Repeat</keyword>
<dbReference type="EMBL" id="MK618715">
    <property type="protein sequence ID" value="QBQ72222.1"/>
    <property type="molecule type" value="Genomic_DNA"/>
</dbReference>
<keyword evidence="3" id="KW-0106">Calcium</keyword>
<dbReference type="InterPro" id="IPR038081">
    <property type="entry name" value="CalX-like_sf"/>
</dbReference>
<dbReference type="SUPFAM" id="SSF141072">
    <property type="entry name" value="CalX-like"/>
    <property type="match status" value="1"/>
</dbReference>
<dbReference type="GO" id="GO:0007154">
    <property type="term" value="P:cell communication"/>
    <property type="evidence" value="ECO:0007669"/>
    <property type="project" value="InterPro"/>
</dbReference>
<accession>A0A482MGB0</accession>
<dbReference type="GO" id="GO:0016020">
    <property type="term" value="C:membrane"/>
    <property type="evidence" value="ECO:0007669"/>
    <property type="project" value="InterPro"/>
</dbReference>
<keyword evidence="6" id="KW-1185">Reference proteome</keyword>
<evidence type="ECO:0000256" key="3">
    <source>
        <dbReference type="ARBA" id="ARBA00022837"/>
    </source>
</evidence>
<reference evidence="6" key="1">
    <citation type="submission" date="2019-03" db="EMBL/GenBank/DDBJ databases">
        <authorList>
            <person name="Bockoven R."/>
            <person name="Gutierrez J."/>
            <person name="Newkirk H."/>
            <person name="Liu M."/>
            <person name="Ramsey J."/>
            <person name="Cahill J."/>
        </authorList>
    </citation>
    <scope>NUCLEOTIDE SEQUENCE [LARGE SCALE GENOMIC DNA]</scope>
</reference>
<evidence type="ECO:0000256" key="1">
    <source>
        <dbReference type="ARBA" id="ARBA00022729"/>
    </source>
</evidence>
<gene>
    <name evidence="5" type="ORF">CPT_Parlo_073</name>
</gene>
<dbReference type="Pfam" id="PF03160">
    <property type="entry name" value="Calx-beta"/>
    <property type="match status" value="1"/>
</dbReference>
<evidence type="ECO:0000313" key="6">
    <source>
        <dbReference type="Proteomes" id="UP000307326"/>
    </source>
</evidence>
<keyword evidence="1" id="KW-0732">Signal</keyword>
<evidence type="ECO:0000256" key="2">
    <source>
        <dbReference type="ARBA" id="ARBA00022737"/>
    </source>
</evidence>
<organism evidence="5 6">
    <name type="scientific">Serratia phage Parlo</name>
    <dbReference type="NCBI Taxonomy" id="2557554"/>
    <lineage>
        <taxon>Viruses</taxon>
        <taxon>Duplodnaviria</taxon>
        <taxon>Heunggongvirae</taxon>
        <taxon>Uroviricota</taxon>
        <taxon>Caudoviricetes</taxon>
        <taxon>Parlovirus</taxon>
        <taxon>Parlovirus parlo</taxon>
    </lineage>
</organism>
<dbReference type="InterPro" id="IPR003644">
    <property type="entry name" value="Calx_beta"/>
</dbReference>
<dbReference type="Proteomes" id="UP000307326">
    <property type="component" value="Segment"/>
</dbReference>